<gene>
    <name evidence="2" type="ORF">PMI13_00528</name>
</gene>
<reference evidence="2 3" key="1">
    <citation type="journal article" date="2012" name="J. Bacteriol.">
        <title>Twenty-one genome sequences from Pseudomonas species and 19 genome sequences from diverse bacteria isolated from the rhizosphere and endosphere of Populus deltoides.</title>
        <authorList>
            <person name="Brown S.D."/>
            <person name="Utturkar S.M."/>
            <person name="Klingeman D.M."/>
            <person name="Johnson C.M."/>
            <person name="Martin S.L."/>
            <person name="Land M.L."/>
            <person name="Lu T.Y."/>
            <person name="Schadt C.W."/>
            <person name="Doktycz M.J."/>
            <person name="Pelletier D.A."/>
        </authorList>
    </citation>
    <scope>NUCLEOTIDE SEQUENCE [LARGE SCALE GENOMIC DNA]</scope>
    <source>
        <strain evidence="2 3">CF314</strain>
    </source>
</reference>
<protein>
    <submittedName>
        <fullName evidence="2">Uncharacterized protein</fullName>
    </submittedName>
</protein>
<dbReference type="OrthoDB" id="1273487at2"/>
<feature type="signal peptide" evidence="1">
    <location>
        <begin position="1"/>
        <end position="19"/>
    </location>
</feature>
<comment type="caution">
    <text evidence="2">The sequence shown here is derived from an EMBL/GenBank/DDBJ whole genome shotgun (WGS) entry which is preliminary data.</text>
</comment>
<dbReference type="AlphaFoldDB" id="J3CP22"/>
<dbReference type="EMBL" id="AKJY01000006">
    <property type="protein sequence ID" value="EJL75381.1"/>
    <property type="molecule type" value="Genomic_DNA"/>
</dbReference>
<accession>J3CP22</accession>
<evidence type="ECO:0000256" key="1">
    <source>
        <dbReference type="SAM" id="SignalP"/>
    </source>
</evidence>
<proteinExistence type="predicted"/>
<sequence length="67" mass="7379">MMKKTILLGAILLAGVVSAFPFRTSCGHVVNVTQTQGYTMEQITNFLELVNYNECGTTPKGITLYIH</sequence>
<name>J3CP22_9FLAO</name>
<feature type="chain" id="PRO_5003764533" evidence="1">
    <location>
        <begin position="20"/>
        <end position="67"/>
    </location>
</feature>
<dbReference type="RefSeq" id="WP_007840381.1">
    <property type="nucleotide sequence ID" value="NZ_AKJY01000006.1"/>
</dbReference>
<keyword evidence="1" id="KW-0732">Signal</keyword>
<evidence type="ECO:0000313" key="3">
    <source>
        <dbReference type="Proteomes" id="UP000007509"/>
    </source>
</evidence>
<keyword evidence="3" id="KW-1185">Reference proteome</keyword>
<evidence type="ECO:0000313" key="2">
    <source>
        <dbReference type="EMBL" id="EJL75381.1"/>
    </source>
</evidence>
<organism evidence="2 3">
    <name type="scientific">Chryseobacterium populi</name>
    <dbReference type="NCBI Taxonomy" id="1144316"/>
    <lineage>
        <taxon>Bacteria</taxon>
        <taxon>Pseudomonadati</taxon>
        <taxon>Bacteroidota</taxon>
        <taxon>Flavobacteriia</taxon>
        <taxon>Flavobacteriales</taxon>
        <taxon>Weeksellaceae</taxon>
        <taxon>Chryseobacterium group</taxon>
        <taxon>Chryseobacterium</taxon>
    </lineage>
</organism>
<dbReference type="Proteomes" id="UP000007509">
    <property type="component" value="Unassembled WGS sequence"/>
</dbReference>